<feature type="transmembrane region" description="Helical" evidence="1">
    <location>
        <begin position="404"/>
        <end position="428"/>
    </location>
</feature>
<dbReference type="InterPro" id="IPR029044">
    <property type="entry name" value="Nucleotide-diphossugar_trans"/>
</dbReference>
<keyword evidence="1" id="KW-0812">Transmembrane</keyword>
<keyword evidence="3" id="KW-1185">Reference proteome</keyword>
<organism evidence="2 3">
    <name type="scientific">Haloglomus irregulare</name>
    <dbReference type="NCBI Taxonomy" id="2234134"/>
    <lineage>
        <taxon>Archaea</taxon>
        <taxon>Methanobacteriati</taxon>
        <taxon>Methanobacteriota</taxon>
        <taxon>Stenosarchaea group</taxon>
        <taxon>Halobacteria</taxon>
        <taxon>Halobacteriales</taxon>
        <taxon>Natronomonadaceae</taxon>
        <taxon>Haloglomus</taxon>
    </lineage>
</organism>
<dbReference type="AlphaFoldDB" id="A0A554MYI7"/>
<gene>
    <name evidence="2" type="ORF">DP107_14430</name>
</gene>
<dbReference type="CDD" id="cd06423">
    <property type="entry name" value="CESA_like"/>
    <property type="match status" value="1"/>
</dbReference>
<accession>A0A554MYI7</accession>
<dbReference type="Gene3D" id="3.90.550.10">
    <property type="entry name" value="Spore Coat Polysaccharide Biosynthesis Protein SpsA, Chain A"/>
    <property type="match status" value="1"/>
</dbReference>
<protein>
    <recommendedName>
        <fullName evidence="4">Glycosyltransferase, catalytic subunit of cellulose synthase and poly-beta-1,6-N-acetylglucosamine synthase</fullName>
    </recommendedName>
</protein>
<feature type="transmembrane region" description="Helical" evidence="1">
    <location>
        <begin position="16"/>
        <end position="40"/>
    </location>
</feature>
<name>A0A554MYI7_9EURY</name>
<keyword evidence="1" id="KW-0472">Membrane</keyword>
<reference evidence="2 3" key="1">
    <citation type="submission" date="2018-06" db="EMBL/GenBank/DDBJ databases">
        <title>Natronomonas sp. F16-60 a new haloarchaeon isolated from a solar saltern of Isla Cristina, Huelva, Spain.</title>
        <authorList>
            <person name="Duran-Viseras A."/>
            <person name="Sanchez-Porro C."/>
            <person name="Ventosa A."/>
        </authorList>
    </citation>
    <scope>NUCLEOTIDE SEQUENCE [LARGE SCALE GENOMIC DNA]</scope>
    <source>
        <strain evidence="2 3">F16-60</strain>
    </source>
</reference>
<dbReference type="RefSeq" id="WP_144262848.1">
    <property type="nucleotide sequence ID" value="NZ_QMDX01000010.1"/>
</dbReference>
<evidence type="ECO:0008006" key="4">
    <source>
        <dbReference type="Google" id="ProtNLM"/>
    </source>
</evidence>
<feature type="transmembrane region" description="Helical" evidence="1">
    <location>
        <begin position="373"/>
        <end position="392"/>
    </location>
</feature>
<dbReference type="PANTHER" id="PTHR43630:SF2">
    <property type="entry name" value="GLYCOSYLTRANSFERASE"/>
    <property type="match status" value="1"/>
</dbReference>
<evidence type="ECO:0000313" key="2">
    <source>
        <dbReference type="EMBL" id="TSD09840.1"/>
    </source>
</evidence>
<dbReference type="OrthoDB" id="43988at2157"/>
<evidence type="ECO:0000256" key="1">
    <source>
        <dbReference type="SAM" id="Phobius"/>
    </source>
</evidence>
<dbReference type="Pfam" id="PF13641">
    <property type="entry name" value="Glyco_tranf_2_3"/>
    <property type="match status" value="1"/>
</dbReference>
<comment type="caution">
    <text evidence="2">The sequence shown here is derived from an EMBL/GenBank/DDBJ whole genome shotgun (WGS) entry which is preliminary data.</text>
</comment>
<dbReference type="SUPFAM" id="SSF53448">
    <property type="entry name" value="Nucleotide-diphospho-sugar transferases"/>
    <property type="match status" value="1"/>
</dbReference>
<feature type="transmembrane region" description="Helical" evidence="1">
    <location>
        <begin position="336"/>
        <end position="358"/>
    </location>
</feature>
<dbReference type="EMBL" id="QMDX01000010">
    <property type="protein sequence ID" value="TSD09840.1"/>
    <property type="molecule type" value="Genomic_DNA"/>
</dbReference>
<dbReference type="InParanoid" id="A0A554MYI7"/>
<dbReference type="Proteomes" id="UP000319894">
    <property type="component" value="Unassembled WGS sequence"/>
</dbReference>
<feature type="transmembrane region" description="Helical" evidence="1">
    <location>
        <begin position="46"/>
        <end position="68"/>
    </location>
</feature>
<proteinExistence type="predicted"/>
<sequence length="460" mass="50841">MKVKTADAAGVSLRTVLVYGLTTSVLVAALTLPTLASVAYERTLRTVLLVLLLGLVGRTFLGSLLAFARTDPPTALPEDLPLVSVVIPAYNEEPVLADTIEAALAVDYPSDRLEVVVCYEAASTDRTAAIAERYGDEHDAVKAVERDEPGGGKAKATNYALQYATGELIASIDADHEFDPAAVERAVRWFHADEAIWCVKGRCYGRNPTDSLLALHATVERHIAELADLFGRQVFGGFTIFGGGQAFFRAELFDELGPFDEAVLVEDIDMSARIHAHGKRIQVDPYTLTYEENPATLSGWWSQRSRWARGWMQVAVRHLPRLSRNRTLSRRERADAVYTFSYALLPVLLVLVAPLFVLDRLALDSSTWLAGDGYLWTAVGLSPVVCSYLVFARDRRAGHSHHPLEYLAAFTLWFYLFFQSVVYVAAFLDEFVFDRELVYVTTSRTGDAGEAEPERAPGDD</sequence>
<evidence type="ECO:0000313" key="3">
    <source>
        <dbReference type="Proteomes" id="UP000319894"/>
    </source>
</evidence>
<keyword evidence="1" id="KW-1133">Transmembrane helix</keyword>
<dbReference type="PANTHER" id="PTHR43630">
    <property type="entry name" value="POLY-BETA-1,6-N-ACETYL-D-GLUCOSAMINE SYNTHASE"/>
    <property type="match status" value="1"/>
</dbReference>